<dbReference type="EMBL" id="JAUCMX010000012">
    <property type="protein sequence ID" value="KAK3529638.1"/>
    <property type="molecule type" value="Genomic_DNA"/>
</dbReference>
<comment type="caution">
    <text evidence="1">The sequence shown here is derived from an EMBL/GenBank/DDBJ whole genome shotgun (WGS) entry which is preliminary data.</text>
</comment>
<gene>
    <name evidence="1" type="ORF">QTP70_032514</name>
</gene>
<accession>A0AAE0UZI9</accession>
<protein>
    <submittedName>
        <fullName evidence="1">Uncharacterized protein</fullName>
    </submittedName>
</protein>
<keyword evidence="2" id="KW-1185">Reference proteome</keyword>
<sequence>MPNLLRSRRTRTM</sequence>
<evidence type="ECO:0000313" key="2">
    <source>
        <dbReference type="Proteomes" id="UP001274896"/>
    </source>
</evidence>
<name>A0AAE0UZI9_9TELE</name>
<dbReference type="Proteomes" id="UP001274896">
    <property type="component" value="Unassembled WGS sequence"/>
</dbReference>
<proteinExistence type="predicted"/>
<reference evidence="1" key="1">
    <citation type="submission" date="2023-06" db="EMBL/GenBank/DDBJ databases">
        <title>Male Hemibagrus guttatus genome.</title>
        <authorList>
            <person name="Bian C."/>
        </authorList>
    </citation>
    <scope>NUCLEOTIDE SEQUENCE</scope>
    <source>
        <strain evidence="1">Male_cb2023</strain>
        <tissue evidence="1">Muscle</tissue>
    </source>
</reference>
<evidence type="ECO:0000313" key="1">
    <source>
        <dbReference type="EMBL" id="KAK3529638.1"/>
    </source>
</evidence>
<organism evidence="1 2">
    <name type="scientific">Hemibagrus guttatus</name>
    <dbReference type="NCBI Taxonomy" id="175788"/>
    <lineage>
        <taxon>Eukaryota</taxon>
        <taxon>Metazoa</taxon>
        <taxon>Chordata</taxon>
        <taxon>Craniata</taxon>
        <taxon>Vertebrata</taxon>
        <taxon>Euteleostomi</taxon>
        <taxon>Actinopterygii</taxon>
        <taxon>Neopterygii</taxon>
        <taxon>Teleostei</taxon>
        <taxon>Ostariophysi</taxon>
        <taxon>Siluriformes</taxon>
        <taxon>Bagridae</taxon>
        <taxon>Hemibagrus</taxon>
    </lineage>
</organism>